<evidence type="ECO:0000313" key="2">
    <source>
        <dbReference type="Proteomes" id="UP001283361"/>
    </source>
</evidence>
<name>A0AAE1B8F3_9GAST</name>
<organism evidence="1 2">
    <name type="scientific">Elysia crispata</name>
    <name type="common">lettuce slug</name>
    <dbReference type="NCBI Taxonomy" id="231223"/>
    <lineage>
        <taxon>Eukaryota</taxon>
        <taxon>Metazoa</taxon>
        <taxon>Spiralia</taxon>
        <taxon>Lophotrochozoa</taxon>
        <taxon>Mollusca</taxon>
        <taxon>Gastropoda</taxon>
        <taxon>Heterobranchia</taxon>
        <taxon>Euthyneura</taxon>
        <taxon>Panpulmonata</taxon>
        <taxon>Sacoglossa</taxon>
        <taxon>Placobranchoidea</taxon>
        <taxon>Plakobranchidae</taxon>
        <taxon>Elysia</taxon>
    </lineage>
</organism>
<proteinExistence type="predicted"/>
<dbReference type="EMBL" id="JAWDGP010000310">
    <property type="protein sequence ID" value="KAK3801487.1"/>
    <property type="molecule type" value="Genomic_DNA"/>
</dbReference>
<keyword evidence="2" id="KW-1185">Reference proteome</keyword>
<accession>A0AAE1B8F3</accession>
<gene>
    <name evidence="1" type="ORF">RRG08_010067</name>
</gene>
<dbReference type="Proteomes" id="UP001283361">
    <property type="component" value="Unassembled WGS sequence"/>
</dbReference>
<evidence type="ECO:0000313" key="1">
    <source>
        <dbReference type="EMBL" id="KAK3801487.1"/>
    </source>
</evidence>
<dbReference type="AlphaFoldDB" id="A0AAE1B8F3"/>
<protein>
    <submittedName>
        <fullName evidence="1">Uncharacterized protein</fullName>
    </submittedName>
</protein>
<sequence>MFCHQPRSDGCKPVGAIGTIMIALGSVASSKRSRCFLTYAKVDAVSAERPTRCERKHVPGIIVSTDAVEEEKKNILKHQPPGRIEMCISLANMTIKPLAAVLTLSYQIDPHRGGRFSSADADDS</sequence>
<reference evidence="1" key="1">
    <citation type="journal article" date="2023" name="G3 (Bethesda)">
        <title>A reference genome for the long-term kleptoplast-retaining sea slug Elysia crispata morphotype clarki.</title>
        <authorList>
            <person name="Eastman K.E."/>
            <person name="Pendleton A.L."/>
            <person name="Shaikh M.A."/>
            <person name="Suttiyut T."/>
            <person name="Ogas R."/>
            <person name="Tomko P."/>
            <person name="Gavelis G."/>
            <person name="Widhalm J.R."/>
            <person name="Wisecaver J.H."/>
        </authorList>
    </citation>
    <scope>NUCLEOTIDE SEQUENCE</scope>
    <source>
        <strain evidence="1">ECLA1</strain>
    </source>
</reference>
<comment type="caution">
    <text evidence="1">The sequence shown here is derived from an EMBL/GenBank/DDBJ whole genome shotgun (WGS) entry which is preliminary data.</text>
</comment>